<accession>A0A6G8QDV5</accession>
<dbReference type="EMBL" id="CP045119">
    <property type="protein sequence ID" value="QIN84685.1"/>
    <property type="molecule type" value="Genomic_DNA"/>
</dbReference>
<organism evidence="1 2">
    <name type="scientific">Rubrobacter tropicus</name>
    <dbReference type="NCBI Taxonomy" id="2653851"/>
    <lineage>
        <taxon>Bacteria</taxon>
        <taxon>Bacillati</taxon>
        <taxon>Actinomycetota</taxon>
        <taxon>Rubrobacteria</taxon>
        <taxon>Rubrobacterales</taxon>
        <taxon>Rubrobacteraceae</taxon>
        <taxon>Rubrobacter</taxon>
    </lineage>
</organism>
<name>A0A6G8QDV5_9ACTN</name>
<reference evidence="1 2" key="1">
    <citation type="submission" date="2019-10" db="EMBL/GenBank/DDBJ databases">
        <title>Rubrobacter sp nov SCSIO 52090 isolated from a deep-sea sediment in the South China Sea.</title>
        <authorList>
            <person name="Chen R.W."/>
        </authorList>
    </citation>
    <scope>NUCLEOTIDE SEQUENCE [LARGE SCALE GENOMIC DNA]</scope>
    <source>
        <strain evidence="1 2">SCSIO 52909</strain>
    </source>
</reference>
<keyword evidence="2" id="KW-1185">Reference proteome</keyword>
<sequence>MSEGFPGGEKSLQDRRAWRLLLARLHPDAGGDHELFLFACALMESVCGKRRAAPGPDHAFSRWRGGMDSWASRNREGLRRPHRGRPV</sequence>
<evidence type="ECO:0000313" key="2">
    <source>
        <dbReference type="Proteomes" id="UP000501452"/>
    </source>
</evidence>
<dbReference type="RefSeq" id="WP_166179114.1">
    <property type="nucleotide sequence ID" value="NZ_CP045119.1"/>
</dbReference>
<dbReference type="AlphaFoldDB" id="A0A6G8QDV5"/>
<proteinExistence type="predicted"/>
<dbReference type="KEGG" id="rub:GBA63_20040"/>
<gene>
    <name evidence="1" type="ORF">GBA63_20040</name>
</gene>
<evidence type="ECO:0000313" key="1">
    <source>
        <dbReference type="EMBL" id="QIN84685.1"/>
    </source>
</evidence>
<protein>
    <submittedName>
        <fullName evidence="1">Uncharacterized protein</fullName>
    </submittedName>
</protein>
<dbReference type="Proteomes" id="UP000501452">
    <property type="component" value="Chromosome"/>
</dbReference>